<comment type="function">
    <text evidence="6">DNA-dependent RNA polymerase catalyzes the transcription of DNA into RNA using the four ribonucleoside triphosphates as substrates. Specific peripheric component of RNA polymerase III which synthesizes small RNAs, such as 5S rRNA and tRNAs.</text>
</comment>
<dbReference type="Proteomes" id="UP001310890">
    <property type="component" value="Unassembled WGS sequence"/>
</dbReference>
<dbReference type="SUPFAM" id="SSF46785">
    <property type="entry name" value="Winged helix' DNA-binding domain"/>
    <property type="match status" value="1"/>
</dbReference>
<name>A0AAN7TCR0_9PEZI</name>
<evidence type="ECO:0000256" key="4">
    <source>
        <dbReference type="ARBA" id="ARBA00023163"/>
    </source>
</evidence>
<organism evidence="8 9">
    <name type="scientific">Meristemomyces frigidus</name>
    <dbReference type="NCBI Taxonomy" id="1508187"/>
    <lineage>
        <taxon>Eukaryota</taxon>
        <taxon>Fungi</taxon>
        <taxon>Dikarya</taxon>
        <taxon>Ascomycota</taxon>
        <taxon>Pezizomycotina</taxon>
        <taxon>Dothideomycetes</taxon>
        <taxon>Dothideomycetidae</taxon>
        <taxon>Mycosphaerellales</taxon>
        <taxon>Teratosphaeriaceae</taxon>
        <taxon>Meristemomyces</taxon>
    </lineage>
</organism>
<feature type="region of interest" description="Disordered" evidence="7">
    <location>
        <begin position="326"/>
        <end position="351"/>
    </location>
</feature>
<dbReference type="AlphaFoldDB" id="A0AAN7TCR0"/>
<evidence type="ECO:0000256" key="6">
    <source>
        <dbReference type="PIRNR" id="PIRNR028763"/>
    </source>
</evidence>
<dbReference type="InterPro" id="IPR007832">
    <property type="entry name" value="RNA_pol_Rpc34"/>
</dbReference>
<comment type="caution">
    <text evidence="8">The sequence shown here is derived from an EMBL/GenBank/DDBJ whole genome shotgun (WGS) entry which is preliminary data.</text>
</comment>
<dbReference type="GO" id="GO:0005654">
    <property type="term" value="C:nucleoplasm"/>
    <property type="evidence" value="ECO:0007669"/>
    <property type="project" value="UniProtKB-ARBA"/>
</dbReference>
<dbReference type="InterPro" id="IPR036390">
    <property type="entry name" value="WH_DNA-bd_sf"/>
</dbReference>
<evidence type="ECO:0000256" key="5">
    <source>
        <dbReference type="ARBA" id="ARBA00023242"/>
    </source>
</evidence>
<evidence type="ECO:0000256" key="1">
    <source>
        <dbReference type="ARBA" id="ARBA00004123"/>
    </source>
</evidence>
<dbReference type="GO" id="GO:0005666">
    <property type="term" value="C:RNA polymerase III complex"/>
    <property type="evidence" value="ECO:0007669"/>
    <property type="project" value="UniProtKB-UniRule"/>
</dbReference>
<reference evidence="8" key="1">
    <citation type="submission" date="2023-08" db="EMBL/GenBank/DDBJ databases">
        <title>Black Yeasts Isolated from many extreme environments.</title>
        <authorList>
            <person name="Coleine C."/>
            <person name="Stajich J.E."/>
            <person name="Selbmann L."/>
        </authorList>
    </citation>
    <scope>NUCLEOTIDE SEQUENCE</scope>
    <source>
        <strain evidence="8">CCFEE 5401</strain>
    </source>
</reference>
<keyword evidence="4 6" id="KW-0804">Transcription</keyword>
<dbReference type="PANTHER" id="PTHR12780">
    <property type="entry name" value="RNA POLYMERASE III DNA DIRECTED , 39KD SUBUNIT-RELATED"/>
    <property type="match status" value="1"/>
</dbReference>
<gene>
    <name evidence="8" type="ORF">LTR62_005710</name>
</gene>
<dbReference type="FunFam" id="1.10.10.10:FF:000116">
    <property type="entry name" value="DNA-directed RNA polymerase III subunit RPC6"/>
    <property type="match status" value="1"/>
</dbReference>
<comment type="subcellular location">
    <subcellularLocation>
        <location evidence="1 6">Nucleus</location>
    </subcellularLocation>
</comment>
<dbReference type="InterPro" id="IPR036388">
    <property type="entry name" value="WH-like_DNA-bd_sf"/>
</dbReference>
<evidence type="ECO:0000256" key="7">
    <source>
        <dbReference type="SAM" id="MobiDB-lite"/>
    </source>
</evidence>
<sequence>MSLVKLSEEGDGLYTDLLTDASNSPEGLKKLFYQSDIKRMADASAKTLDALLRLIQELVSHRLLRTSRMSGALCWSTRPRAAAEAIASLPTNEMALYEYVEESHTKGIWLRELKKRSGIEEKKVEKCMAKLESARLVKLIKNIKAPAQKTYMLFHLVPSDDVTGGSFFDGGDLDEGLIEEVGNLVIFHVRQESWQEDRKIRRRRRRGSSADYTNGYDGKGEGNDATKKRKRSTDDIEDGPSPTRYRRSPDQDTTTTHQIPHPAGIYFSYPTAHSIHAFITSSSALRASKASQLTVAEIQGVLDVLVWDDKLEKLGSGYRTVRGVSFRPPGFGGGGGEDSDEEDGGSGRIGNGLTQVPCGSCPVFELCGSEGRISARSCVYFKEWLEGEA</sequence>
<dbReference type="GO" id="GO:0005737">
    <property type="term" value="C:cytoplasm"/>
    <property type="evidence" value="ECO:0007669"/>
    <property type="project" value="UniProtKB-ARBA"/>
</dbReference>
<evidence type="ECO:0000256" key="2">
    <source>
        <dbReference type="ARBA" id="ARBA00011038"/>
    </source>
</evidence>
<evidence type="ECO:0000313" key="8">
    <source>
        <dbReference type="EMBL" id="KAK5110518.1"/>
    </source>
</evidence>
<dbReference type="EMBL" id="JAVRRL010000048">
    <property type="protein sequence ID" value="KAK5110518.1"/>
    <property type="molecule type" value="Genomic_DNA"/>
</dbReference>
<proteinExistence type="inferred from homology"/>
<keyword evidence="3 6" id="KW-0240">DNA-directed RNA polymerase</keyword>
<protein>
    <recommendedName>
        <fullName evidence="6">DNA-directed RNA polymerase III subunit RPC6</fullName>
        <shortName evidence="6">RNA polymerase III subunit C6</shortName>
    </recommendedName>
</protein>
<evidence type="ECO:0000313" key="9">
    <source>
        <dbReference type="Proteomes" id="UP001310890"/>
    </source>
</evidence>
<dbReference type="Pfam" id="PF05158">
    <property type="entry name" value="RNA_pol_Rpc34"/>
    <property type="match status" value="1"/>
</dbReference>
<feature type="region of interest" description="Disordered" evidence="7">
    <location>
        <begin position="197"/>
        <end position="261"/>
    </location>
</feature>
<dbReference type="InterPro" id="IPR016049">
    <property type="entry name" value="RNA_pol_Rpc34-like"/>
</dbReference>
<dbReference type="PIRSF" id="PIRSF028763">
    <property type="entry name" value="RNA_pol_Rpc34"/>
    <property type="match status" value="1"/>
</dbReference>
<dbReference type="Gene3D" id="1.10.10.10">
    <property type="entry name" value="Winged helix-like DNA-binding domain superfamily/Winged helix DNA-binding domain"/>
    <property type="match status" value="1"/>
</dbReference>
<dbReference type="GO" id="GO:0006383">
    <property type="term" value="P:transcription by RNA polymerase III"/>
    <property type="evidence" value="ECO:0007669"/>
    <property type="project" value="UniProtKB-UniRule"/>
</dbReference>
<accession>A0AAN7TCR0</accession>
<comment type="similarity">
    <text evidence="2 6">Belongs to the eukaryotic RPC34/RPC39 RNA polymerase subunit family.</text>
</comment>
<evidence type="ECO:0000256" key="3">
    <source>
        <dbReference type="ARBA" id="ARBA00022478"/>
    </source>
</evidence>
<keyword evidence="5 6" id="KW-0539">Nucleus</keyword>